<dbReference type="Gene3D" id="1.20.1260.10">
    <property type="match status" value="1"/>
</dbReference>
<evidence type="ECO:0000313" key="2">
    <source>
        <dbReference type="EMBL" id="NEY81776.1"/>
    </source>
</evidence>
<dbReference type="PIRSF" id="PIRSF037834">
    <property type="entry name" value="PA_CoA_Oase3"/>
    <property type="match status" value="1"/>
</dbReference>
<gene>
    <name evidence="2" type="primary">paaC</name>
    <name evidence="2" type="ORF">G4D64_09740</name>
    <name evidence="1" type="ORF">H1Z61_10345</name>
</gene>
<dbReference type="AlphaFoldDB" id="A0A6B3W1J5"/>
<organism evidence="2 3">
    <name type="scientific">Bacillus aquiflavi</name>
    <dbReference type="NCBI Taxonomy" id="2672567"/>
    <lineage>
        <taxon>Bacteria</taxon>
        <taxon>Bacillati</taxon>
        <taxon>Bacillota</taxon>
        <taxon>Bacilli</taxon>
        <taxon>Bacillales</taxon>
        <taxon>Bacillaceae</taxon>
        <taxon>Bacillus</taxon>
    </lineage>
</organism>
<evidence type="ECO:0000313" key="3">
    <source>
        <dbReference type="Proteomes" id="UP000472971"/>
    </source>
</evidence>
<dbReference type="GO" id="GO:0005829">
    <property type="term" value="C:cytosol"/>
    <property type="evidence" value="ECO:0007669"/>
    <property type="project" value="TreeGrafter"/>
</dbReference>
<keyword evidence="3" id="KW-1185">Reference proteome</keyword>
<name>A0A6B3W1J5_9BACI</name>
<dbReference type="SUPFAM" id="SSF47240">
    <property type="entry name" value="Ferritin-like"/>
    <property type="match status" value="1"/>
</dbReference>
<dbReference type="EMBL" id="JACEIO010000022">
    <property type="protein sequence ID" value="MBA4537520.1"/>
    <property type="molecule type" value="Genomic_DNA"/>
</dbReference>
<dbReference type="Pfam" id="PF05138">
    <property type="entry name" value="PaaA_PaaC"/>
    <property type="match status" value="1"/>
</dbReference>
<dbReference type="Proteomes" id="UP000570010">
    <property type="component" value="Unassembled WGS sequence"/>
</dbReference>
<dbReference type="EMBL" id="JAAIWN010000020">
    <property type="protein sequence ID" value="NEY81776.1"/>
    <property type="molecule type" value="Genomic_DNA"/>
</dbReference>
<dbReference type="PANTHER" id="PTHR30458:SF0">
    <property type="entry name" value="1,2-PHENYLACETYL-COA EPOXIDASE, SUBUNIT C"/>
    <property type="match status" value="1"/>
</dbReference>
<sequence length="264" mass="30173">MNIEYKEILVDLLYQLADDDLLVSYRGSEWLGLVPHIEEDVAYSSIAQNVMGHASMFYQLLEELGEGKVDDLAHLRSAAERKNAILLEEVNGTGHWLYDEPCYDWGFTVVRNYFYELIKKEKINSLKKSSYMPLAQVAVKVDGEALYHLMHWRTWFQQLVSAEGEARDRMKKAITKVWKDIGGVLSLGPKRDDIVAAGLIESESVLKERFISELKEEFKKLNLDFPGEPKMERGDGRAGIHTDDLHQAIALLSEVYNINPAVPW</sequence>
<evidence type="ECO:0000313" key="4">
    <source>
        <dbReference type="Proteomes" id="UP000570010"/>
    </source>
</evidence>
<dbReference type="PANTHER" id="PTHR30458">
    <property type="entry name" value="PHENYLACETIC ACID DEGRADATION PROTEIN PAA"/>
    <property type="match status" value="1"/>
</dbReference>
<reference evidence="1 4" key="2">
    <citation type="submission" date="2020-07" db="EMBL/GenBank/DDBJ databases">
        <authorList>
            <person name="Feng H."/>
        </authorList>
    </citation>
    <scope>NUCLEOTIDE SEQUENCE [LARGE SCALE GENOMIC DNA]</scope>
    <source>
        <strain evidence="1">S-12</strain>
        <strain evidence="4">s-12</strain>
    </source>
</reference>
<dbReference type="Proteomes" id="UP000472971">
    <property type="component" value="Unassembled WGS sequence"/>
</dbReference>
<dbReference type="InterPro" id="IPR052703">
    <property type="entry name" value="Aromatic_CoA_ox/epox"/>
</dbReference>
<proteinExistence type="predicted"/>
<evidence type="ECO:0000313" key="1">
    <source>
        <dbReference type="EMBL" id="MBA4537520.1"/>
    </source>
</evidence>
<dbReference type="InterPro" id="IPR007814">
    <property type="entry name" value="PaaA_PaaC"/>
</dbReference>
<dbReference type="InterPro" id="IPR012347">
    <property type="entry name" value="Ferritin-like"/>
</dbReference>
<dbReference type="InterPro" id="IPR009078">
    <property type="entry name" value="Ferritin-like_SF"/>
</dbReference>
<protein>
    <submittedName>
        <fullName evidence="2">Phenylacetate-CoA oxygenase subunit PaaC</fullName>
    </submittedName>
</protein>
<accession>A0A6B3W1J5</accession>
<dbReference type="InterPro" id="IPR011882">
    <property type="entry name" value="PaaC"/>
</dbReference>
<dbReference type="GO" id="GO:0010124">
    <property type="term" value="P:phenylacetate catabolic process"/>
    <property type="evidence" value="ECO:0007669"/>
    <property type="project" value="InterPro"/>
</dbReference>
<dbReference type="RefSeq" id="WP_163242163.1">
    <property type="nucleotide sequence ID" value="NZ_JAAIWN010000020.1"/>
</dbReference>
<dbReference type="NCBIfam" id="TIGR02158">
    <property type="entry name" value="PA_CoA_Oxy3"/>
    <property type="match status" value="1"/>
</dbReference>
<comment type="caution">
    <text evidence="2">The sequence shown here is derived from an EMBL/GenBank/DDBJ whole genome shotgun (WGS) entry which is preliminary data.</text>
</comment>
<reference evidence="2 3" key="1">
    <citation type="submission" date="2020-02" db="EMBL/GenBank/DDBJ databases">
        <title>Bacillus aquiflavi sp. nov., isolated from yellow water of strong flavor Chinese baijiu in Yibin region of China.</title>
        <authorList>
            <person name="Xie J."/>
        </authorList>
    </citation>
    <scope>NUCLEOTIDE SEQUENCE [LARGE SCALE GENOMIC DNA]</scope>
    <source>
        <strain evidence="2 3">3H-10</strain>
    </source>
</reference>